<feature type="chain" id="PRO_5033048160" description="Outer membrane protein beta-barrel domain-containing protein" evidence="1">
    <location>
        <begin position="23"/>
        <end position="190"/>
    </location>
</feature>
<proteinExistence type="predicted"/>
<protein>
    <recommendedName>
        <fullName evidence="4">Outer membrane protein beta-barrel domain-containing protein</fullName>
    </recommendedName>
</protein>
<dbReference type="Proteomes" id="UP000488506">
    <property type="component" value="Unassembled WGS sequence"/>
</dbReference>
<feature type="signal peptide" evidence="1">
    <location>
        <begin position="1"/>
        <end position="22"/>
    </location>
</feature>
<evidence type="ECO:0000313" key="3">
    <source>
        <dbReference type="Proteomes" id="UP000488506"/>
    </source>
</evidence>
<name>A0A833L1D2_UNCSA</name>
<reference evidence="2 3" key="1">
    <citation type="submission" date="2019-12" db="EMBL/GenBank/DDBJ databases">
        <authorList>
            <person name="Wolfe R."/>
            <person name="Danczak R."/>
            <person name="Wilkins M."/>
        </authorList>
    </citation>
    <scope>NUCLEOTIDE SEQUENCE [LARGE SCALE GENOMIC DNA]</scope>
    <source>
        <strain evidence="2">X2_MaxBin.013</strain>
    </source>
</reference>
<gene>
    <name evidence="2" type="ORF">FD145_663</name>
</gene>
<dbReference type="EMBL" id="WPAF01000008">
    <property type="protein sequence ID" value="KAF0134438.1"/>
    <property type="molecule type" value="Genomic_DNA"/>
</dbReference>
<evidence type="ECO:0008006" key="4">
    <source>
        <dbReference type="Google" id="ProtNLM"/>
    </source>
</evidence>
<dbReference type="AlphaFoldDB" id="A0A833L1D2"/>
<accession>A0A833L1D2</accession>
<keyword evidence="1" id="KW-0732">Signal</keyword>
<dbReference type="SUPFAM" id="SSF56925">
    <property type="entry name" value="OMPA-like"/>
    <property type="match status" value="1"/>
</dbReference>
<dbReference type="Gene3D" id="2.40.160.20">
    <property type="match status" value="1"/>
</dbReference>
<evidence type="ECO:0000256" key="1">
    <source>
        <dbReference type="SAM" id="SignalP"/>
    </source>
</evidence>
<evidence type="ECO:0000313" key="2">
    <source>
        <dbReference type="EMBL" id="KAF0134438.1"/>
    </source>
</evidence>
<sequence length="190" mass="20114">MKKIIALLIIASVGFIPSLAFAQTVKKVVKPSVKKIIKSEVLEDKEVKAKGEKAFDRNFGVGGQFGLMGLGISARYKPLKEMPQLSAQGILSFWSIGGGSSTAFTGRALYSLVSAENFDFYTGGSLGLWMISSGGQSATSIGFGAITGIEYFVAPQFGLNLEAGFMAVSFPGWFAGYSGLVFGLGATYYL</sequence>
<dbReference type="InterPro" id="IPR011250">
    <property type="entry name" value="OMP/PagP_B-barrel"/>
</dbReference>
<organism evidence="2 3">
    <name type="scientific">Candidatus Saganbacteria bacterium</name>
    <dbReference type="NCBI Taxonomy" id="2575572"/>
    <lineage>
        <taxon>Bacteria</taxon>
        <taxon>Bacillati</taxon>
        <taxon>Saganbacteria</taxon>
    </lineage>
</organism>
<comment type="caution">
    <text evidence="2">The sequence shown here is derived from an EMBL/GenBank/DDBJ whole genome shotgun (WGS) entry which is preliminary data.</text>
</comment>